<keyword evidence="5" id="KW-1185">Reference proteome</keyword>
<feature type="domain" description="PKD/Chitinase" evidence="2">
    <location>
        <begin position="478"/>
        <end position="561"/>
    </location>
</feature>
<dbReference type="InterPro" id="IPR013783">
    <property type="entry name" value="Ig-like_fold"/>
</dbReference>
<feature type="signal peptide" evidence="1">
    <location>
        <begin position="1"/>
        <end position="19"/>
    </location>
</feature>
<evidence type="ECO:0000256" key="1">
    <source>
        <dbReference type="SAM" id="SignalP"/>
    </source>
</evidence>
<evidence type="ECO:0008006" key="6">
    <source>
        <dbReference type="Google" id="ProtNLM"/>
    </source>
</evidence>
<dbReference type="InterPro" id="IPR035986">
    <property type="entry name" value="PKD_dom_sf"/>
</dbReference>
<feature type="domain" description="PKD/Chitinase" evidence="2">
    <location>
        <begin position="566"/>
        <end position="646"/>
    </location>
</feature>
<dbReference type="InterPro" id="IPR001434">
    <property type="entry name" value="OmcB-like_DUF11"/>
</dbReference>
<feature type="domain" description="Immunoglobulin" evidence="3">
    <location>
        <begin position="846"/>
        <end position="923"/>
    </location>
</feature>
<feature type="domain" description="PKD/Chitinase" evidence="2">
    <location>
        <begin position="647"/>
        <end position="734"/>
    </location>
</feature>
<organism evidence="4 5">
    <name type="scientific">Spirosoma soli</name>
    <dbReference type="NCBI Taxonomy" id="1770529"/>
    <lineage>
        <taxon>Bacteria</taxon>
        <taxon>Pseudomonadati</taxon>
        <taxon>Bacteroidota</taxon>
        <taxon>Cytophagia</taxon>
        <taxon>Cytophagales</taxon>
        <taxon>Cytophagaceae</taxon>
        <taxon>Spirosoma</taxon>
    </lineage>
</organism>
<dbReference type="SMART" id="SM00089">
    <property type="entry name" value="PKD"/>
    <property type="match status" value="6"/>
</dbReference>
<dbReference type="Gene3D" id="2.60.40.10">
    <property type="entry name" value="Immunoglobulins"/>
    <property type="match status" value="12"/>
</dbReference>
<name>A0ABW5LY54_9BACT</name>
<feature type="domain" description="PKD/Chitinase" evidence="2">
    <location>
        <begin position="205"/>
        <end position="296"/>
    </location>
</feature>
<evidence type="ECO:0000313" key="5">
    <source>
        <dbReference type="Proteomes" id="UP001597469"/>
    </source>
</evidence>
<feature type="domain" description="Immunoglobulin" evidence="3">
    <location>
        <begin position="483"/>
        <end position="559"/>
    </location>
</feature>
<feature type="domain" description="Immunoglobulin" evidence="3">
    <location>
        <begin position="215"/>
        <end position="290"/>
    </location>
</feature>
<accession>A0ABW5LY54</accession>
<reference evidence="5" key="1">
    <citation type="journal article" date="2019" name="Int. J. Syst. Evol. Microbiol.">
        <title>The Global Catalogue of Microorganisms (GCM) 10K type strain sequencing project: providing services to taxonomists for standard genome sequencing and annotation.</title>
        <authorList>
            <consortium name="The Broad Institute Genomics Platform"/>
            <consortium name="The Broad Institute Genome Sequencing Center for Infectious Disease"/>
            <person name="Wu L."/>
            <person name="Ma J."/>
        </authorList>
    </citation>
    <scope>NUCLEOTIDE SEQUENCE [LARGE SCALE GENOMIC DNA]</scope>
    <source>
        <strain evidence="5">KCTC 42805</strain>
    </source>
</reference>
<keyword evidence="1" id="KW-0732">Signal</keyword>
<protein>
    <recommendedName>
        <fullName evidence="6">DUF11 domain-containing protein</fullName>
    </recommendedName>
</protein>
<comment type="caution">
    <text evidence="4">The sequence shown here is derived from an EMBL/GenBank/DDBJ whole genome shotgun (WGS) entry which is preliminary data.</text>
</comment>
<dbReference type="EMBL" id="JBHULN010000001">
    <property type="protein sequence ID" value="MFD2569191.1"/>
    <property type="molecule type" value="Genomic_DNA"/>
</dbReference>
<dbReference type="SUPFAM" id="SSF49299">
    <property type="entry name" value="PKD domain"/>
    <property type="match status" value="4"/>
</dbReference>
<dbReference type="Proteomes" id="UP001597469">
    <property type="component" value="Unassembled WGS sequence"/>
</dbReference>
<gene>
    <name evidence="4" type="ORF">ACFSUS_01015</name>
</gene>
<feature type="domain" description="PKD/Chitinase" evidence="2">
    <location>
        <begin position="755"/>
        <end position="832"/>
    </location>
</feature>
<evidence type="ECO:0000259" key="2">
    <source>
        <dbReference type="SMART" id="SM00089"/>
    </source>
</evidence>
<evidence type="ECO:0000313" key="4">
    <source>
        <dbReference type="EMBL" id="MFD2569191.1"/>
    </source>
</evidence>
<sequence>MRLFYSVITVFITASSLFAQSFQPYVGIISNSPACDGQTYKLNATYPPPPAGTSVSFQWAGPNNFSSTSYGSIQVLASATTSGTYSVTATYSGNNNAVVSASTVVALGTPKPLAQVSDGQFYNSYGRSICGPTSLTFAAFPDQTYSMNPATYQWTGPNGFTSNLQNPRLNQGTAGQYIVEATYPNGCGIGKDTITVTEFSPSVYVSSYSTGPNQQYSTSFCPGTSAEIRSTVSSLPSGSTVAYRWSGPNGFTSTAQNFTITDITPSMAGTYSVTAMVSGACIGTATASQVISIGAPPPFAYSKPGGSSYNIYCPGIDFSLNVLSVGDGATYQWSGPNGFTSSAQNFTLANATSALGGTYSVTATTAAGCSSSSTVFIKILTPDVYINSSLVGANSFDGSSFCPGTAFQLAAVSGGGVSRTYRWSGPNGFTSADSSVVLNNVTPDMTGVYSVTASYTGACSGTGTSSKTIMIGGPSVTVIRQNLTNSSTCPGGSIGFVASPSASAGTTYMWRGPNGFTSTAQSFTLTNLTAAMSGTYSVTAAFTGACSGTATSSTQLTIGTPRIFINATTNAAVCPGGSLTLTAFSSTGTVATYAWSGPNGFTSSSQSIMLANASPAMAGLYSVTATFTEACAGTSTASRAVEVGQPIANISGNPYVCPGSQLVLTGSQTINLNVVSYPATYRWSGPNGFTSTAQSITITNTSPAMAGMYSLTANLSGVCSGTSAASTQVQVTKPFLNIFSQSADKTSSGSRFCPGTAFVPYPLFFNRSNDFPAASSVTYQWSGPNGFSSTSEQPTVQNATTLASGTYSLTATVTGECSGTYTASTPITIGKPITSVSDFPINAFASGDRVYCAGASVGISAYTSPSSATTSYQWSGPNGFTSSAQSFTLSNLNSTMAGVYSLTTTYSGQCAGQRVAFANIEVGTPQIDIGLFKANGAGGNFARPICPGNLYTLAPTAYLSSQNILLTNNTYEWTLPNGTTTSTPSLTIVSANSSNAGRYILNTTYTGVCSGTSRDTMDVTLGPPTPTLRTERNFIAKGSSTTLYATNCIGSDITWSDGQTGNSIIVSPTQTTPYTAVCNFDGCSGQPSAPLLVTVSDAPETDLSVRMAVTNRAPGVNQPVTVRITVVNSTGQPANNVQITGRLPNSLLANISASSPGWSLQANGQVITAVIASVPASSSTSYTFVVTPTTPGIFRLAAQITASDNPDPDSAPNSGLNDGQDDVAWVDLRTQQFSQVLSESLEPNPAVLPKAQSTLIYLPEGFVDLSLGLVISNKAPQLGEIVTITLLMDNYCNHRLLSPDVTCELPAGLTFVDGDGWSASEQNVLLTGGKYYREWPRTFSFRARVTGSVGAPVKARISRSDWDDVDSAPTNGFDTGEDDTAQVSLRVR</sequence>
<feature type="domain" description="Immunoglobulin" evidence="3">
    <location>
        <begin position="658"/>
        <end position="732"/>
    </location>
</feature>
<feature type="chain" id="PRO_5045576538" description="DUF11 domain-containing protein" evidence="1">
    <location>
        <begin position="20"/>
        <end position="1388"/>
    </location>
</feature>
<dbReference type="InterPro" id="IPR003599">
    <property type="entry name" value="Ig_sub"/>
</dbReference>
<dbReference type="InterPro" id="IPR022409">
    <property type="entry name" value="PKD/Chitinase_dom"/>
</dbReference>
<dbReference type="SMART" id="SM00409">
    <property type="entry name" value="IG"/>
    <property type="match status" value="6"/>
</dbReference>
<feature type="domain" description="PKD/Chitinase" evidence="2">
    <location>
        <begin position="306"/>
        <end position="382"/>
    </location>
</feature>
<feature type="domain" description="Immunoglobulin" evidence="3">
    <location>
        <begin position="298"/>
        <end position="380"/>
    </location>
</feature>
<proteinExistence type="predicted"/>
<evidence type="ECO:0000259" key="3">
    <source>
        <dbReference type="SMART" id="SM00409"/>
    </source>
</evidence>
<feature type="domain" description="Immunoglobulin" evidence="3">
    <location>
        <begin position="568"/>
        <end position="644"/>
    </location>
</feature>
<dbReference type="RefSeq" id="WP_381517830.1">
    <property type="nucleotide sequence ID" value="NZ_JBHULN010000001.1"/>
</dbReference>
<dbReference type="Pfam" id="PF01345">
    <property type="entry name" value="DUF11"/>
    <property type="match status" value="1"/>
</dbReference>